<dbReference type="GO" id="GO:0050660">
    <property type="term" value="F:flavin adenine dinucleotide binding"/>
    <property type="evidence" value="ECO:0007669"/>
    <property type="project" value="UniProtKB-UniRule"/>
</dbReference>
<dbReference type="eggNOG" id="COG1206">
    <property type="taxonomic scope" value="Bacteria"/>
</dbReference>
<dbReference type="PANTHER" id="PTHR11806:SF2">
    <property type="entry name" value="METHYLENETETRAHYDROFOLATE--TRNA-(URACIL-5-)-METHYLTRANSFERASE TRMFO"/>
    <property type="match status" value="1"/>
</dbReference>
<dbReference type="SUPFAM" id="SSF51905">
    <property type="entry name" value="FAD/NAD(P)-binding domain"/>
    <property type="match status" value="1"/>
</dbReference>
<evidence type="ECO:0000256" key="3">
    <source>
        <dbReference type="ARBA" id="ARBA00022603"/>
    </source>
</evidence>
<dbReference type="GO" id="GO:0030488">
    <property type="term" value="P:tRNA methylation"/>
    <property type="evidence" value="ECO:0007669"/>
    <property type="project" value="TreeGrafter"/>
</dbReference>
<evidence type="ECO:0000313" key="12">
    <source>
        <dbReference type="EMBL" id="AEA33780.1"/>
    </source>
</evidence>
<keyword evidence="6 10" id="KW-0819">tRNA processing</keyword>
<comment type="similarity">
    <text evidence="10">Belongs to the MnmG family. TrmFO subfamily.</text>
</comment>
<dbReference type="KEGG" id="hmr:Hipma_0810"/>
<dbReference type="GO" id="GO:0047151">
    <property type="term" value="F:tRNA (uracil(54)-C5)-methyltransferase activity, 5,10-methylenetetrahydrofolate-dependent"/>
    <property type="evidence" value="ECO:0007669"/>
    <property type="project" value="UniProtKB-UniRule"/>
</dbReference>
<dbReference type="InterPro" id="IPR002218">
    <property type="entry name" value="MnmG-rel"/>
</dbReference>
<comment type="subcellular location">
    <subcellularLocation>
        <location evidence="10">Cytoplasm</location>
    </subcellularLocation>
</comment>
<evidence type="ECO:0000256" key="4">
    <source>
        <dbReference type="ARBA" id="ARBA00022630"/>
    </source>
</evidence>
<dbReference type="Proteomes" id="UP000008139">
    <property type="component" value="Chromosome"/>
</dbReference>
<evidence type="ECO:0000256" key="2">
    <source>
        <dbReference type="ARBA" id="ARBA00022490"/>
    </source>
</evidence>
<comment type="catalytic activity">
    <reaction evidence="10">
        <text>uridine(54) in tRNA + (6R)-5,10-methylene-5,6,7,8-tetrahydrofolate + NADPH + H(+) = 5-methyluridine(54) in tRNA + (6S)-5,6,7,8-tetrahydrofolate + NADP(+)</text>
        <dbReference type="Rhea" id="RHEA:62372"/>
        <dbReference type="Rhea" id="RHEA-COMP:10167"/>
        <dbReference type="Rhea" id="RHEA-COMP:10193"/>
        <dbReference type="ChEBI" id="CHEBI:15378"/>
        <dbReference type="ChEBI" id="CHEBI:15636"/>
        <dbReference type="ChEBI" id="CHEBI:57453"/>
        <dbReference type="ChEBI" id="CHEBI:57783"/>
        <dbReference type="ChEBI" id="CHEBI:58349"/>
        <dbReference type="ChEBI" id="CHEBI:65315"/>
        <dbReference type="ChEBI" id="CHEBI:74447"/>
        <dbReference type="EC" id="2.1.1.74"/>
    </reaction>
</comment>
<dbReference type="RefSeq" id="WP_013681821.1">
    <property type="nucleotide sequence ID" value="NC_015318.1"/>
</dbReference>
<dbReference type="InterPro" id="IPR040131">
    <property type="entry name" value="MnmG_N"/>
</dbReference>
<evidence type="ECO:0000256" key="5">
    <source>
        <dbReference type="ARBA" id="ARBA00022679"/>
    </source>
</evidence>
<evidence type="ECO:0000256" key="10">
    <source>
        <dbReference type="HAMAP-Rule" id="MF_01037"/>
    </source>
</evidence>
<dbReference type="AlphaFoldDB" id="F2LVJ6"/>
<keyword evidence="3 10" id="KW-0489">Methyltransferase</keyword>
<evidence type="ECO:0000256" key="1">
    <source>
        <dbReference type="ARBA" id="ARBA00001974"/>
    </source>
</evidence>
<evidence type="ECO:0000256" key="8">
    <source>
        <dbReference type="ARBA" id="ARBA00022857"/>
    </source>
</evidence>
<dbReference type="STRING" id="760142.Hipma_0810"/>
<organism evidence="12 13">
    <name type="scientific">Hippea maritima (strain ATCC 700847 / DSM 10411 / MH2)</name>
    <dbReference type="NCBI Taxonomy" id="760142"/>
    <lineage>
        <taxon>Bacteria</taxon>
        <taxon>Pseudomonadati</taxon>
        <taxon>Campylobacterota</taxon>
        <taxon>Desulfurellia</taxon>
        <taxon>Desulfurellales</taxon>
        <taxon>Hippeaceae</taxon>
        <taxon>Hippea</taxon>
    </lineage>
</organism>
<protein>
    <recommendedName>
        <fullName evidence="10">Methylenetetrahydrofolate--tRNA-(uracil-5-)-methyltransferase TrmFO</fullName>
        <ecNumber evidence="10">2.1.1.74</ecNumber>
    </recommendedName>
    <alternativeName>
        <fullName evidence="10">Folate-dependent tRNA (uracil-5-)-methyltransferase</fullName>
    </alternativeName>
    <alternativeName>
        <fullName evidence="10">Folate-dependent tRNA(M-5-U54)-methyltransferase</fullName>
    </alternativeName>
</protein>
<dbReference type="GO" id="GO:0002098">
    <property type="term" value="P:tRNA wobble uridine modification"/>
    <property type="evidence" value="ECO:0007669"/>
    <property type="project" value="TreeGrafter"/>
</dbReference>
<dbReference type="PANTHER" id="PTHR11806">
    <property type="entry name" value="GLUCOSE INHIBITED DIVISION PROTEIN A"/>
    <property type="match status" value="1"/>
</dbReference>
<evidence type="ECO:0000259" key="11">
    <source>
        <dbReference type="Pfam" id="PF01134"/>
    </source>
</evidence>
<dbReference type="Gene3D" id="3.50.50.60">
    <property type="entry name" value="FAD/NAD(P)-binding domain"/>
    <property type="match status" value="2"/>
</dbReference>
<dbReference type="OrthoDB" id="9803114at2"/>
<dbReference type="NCBIfam" id="TIGR00137">
    <property type="entry name" value="gid_trmFO"/>
    <property type="match status" value="1"/>
</dbReference>
<comment type="cofactor">
    <cofactor evidence="1 10">
        <name>FAD</name>
        <dbReference type="ChEBI" id="CHEBI:57692"/>
    </cofactor>
</comment>
<accession>F2LVJ6</accession>
<dbReference type="NCBIfam" id="NF003739">
    <property type="entry name" value="PRK05335.1"/>
    <property type="match status" value="1"/>
</dbReference>
<keyword evidence="8 10" id="KW-0521">NADP</keyword>
<dbReference type="GO" id="GO:0005829">
    <property type="term" value="C:cytosol"/>
    <property type="evidence" value="ECO:0007669"/>
    <property type="project" value="TreeGrafter"/>
</dbReference>
<dbReference type="Pfam" id="PF01134">
    <property type="entry name" value="GIDA"/>
    <property type="match status" value="1"/>
</dbReference>
<evidence type="ECO:0000256" key="9">
    <source>
        <dbReference type="ARBA" id="ARBA00023027"/>
    </source>
</evidence>
<evidence type="ECO:0000256" key="6">
    <source>
        <dbReference type="ARBA" id="ARBA00022694"/>
    </source>
</evidence>
<keyword evidence="2 10" id="KW-0963">Cytoplasm</keyword>
<dbReference type="HOGENOM" id="CLU_033057_1_0_7"/>
<dbReference type="HAMAP" id="MF_01037">
    <property type="entry name" value="TrmFO"/>
    <property type="match status" value="1"/>
</dbReference>
<keyword evidence="13" id="KW-1185">Reference proteome</keyword>
<evidence type="ECO:0000313" key="13">
    <source>
        <dbReference type="Proteomes" id="UP000008139"/>
    </source>
</evidence>
<dbReference type="EMBL" id="CP002606">
    <property type="protein sequence ID" value="AEA33780.1"/>
    <property type="molecule type" value="Genomic_DNA"/>
</dbReference>
<proteinExistence type="inferred from homology"/>
<feature type="domain" description="MnmG N-terminal" evidence="11">
    <location>
        <begin position="6"/>
        <end position="365"/>
    </location>
</feature>
<keyword evidence="7 10" id="KW-0274">FAD</keyword>
<gene>
    <name evidence="10" type="primary">trmFO</name>
    <name evidence="12" type="ordered locus">Hipma_0810</name>
</gene>
<sequence>MVNNPKINIVGAGLAGVEAAFAIANRGFDVNLFEMKPYTFSEVHRSEKLAEIVCSNSFGNKKLSTASGVLKKEMEILGSTLLKAAYEVKVEAGGALAVDRVKFSDLVTSWIEEHPRIHLIREKVEKLNDSDIWVVACGPLCDKSLLEFLQEKYIRGDMLYFFDAIAPIVYADTVDYSKGFWGSRYSDDKDYFNCVLTEEDYKLFYKELINAQKVEFREFEKNYFEACLPIEEIAERGEQTLLFGPLKPVGLKYEGKQPFAVVQLRKENKEGTLLSMVGFQTKLTYPEQKRVFRLIPALRNAEFAKLGSLHRNTFIDSPHLLNEFLQLKSGENIFFAGQITGVEGYMASAVSGIYVGMNIALKIKKGKMLTPPKNTMFGGLIYYITIKEDQFQPISENFGFINVGNVRPKKKKREIQAELAIKNTRIWREQYESEFN</sequence>
<keyword evidence="4 10" id="KW-0285">Flavoprotein</keyword>
<dbReference type="InterPro" id="IPR004417">
    <property type="entry name" value="TrmFO"/>
</dbReference>
<reference evidence="12 13" key="1">
    <citation type="journal article" date="2011" name="Stand. Genomic Sci.">
        <title>Complete genome sequence of the thermophilic sulfur-reducer Hippea maritima type strain (MH(2)).</title>
        <authorList>
            <person name="Huntemann M."/>
            <person name="Lu M."/>
            <person name="Nolan M."/>
            <person name="Lapidus A."/>
            <person name="Lucas S."/>
            <person name="Hammon N."/>
            <person name="Deshpande S."/>
            <person name="Cheng J.F."/>
            <person name="Tapia R."/>
            <person name="Han C."/>
            <person name="Goodwin L."/>
            <person name="Pitluck S."/>
            <person name="Liolios K."/>
            <person name="Pagani I."/>
            <person name="Ivanova N."/>
            <person name="Ovchinikova G."/>
            <person name="Pati A."/>
            <person name="Chen A."/>
            <person name="Palaniappan K."/>
            <person name="Land M."/>
            <person name="Hauser L."/>
            <person name="Jeffries C.D."/>
            <person name="Detter J.C."/>
            <person name="Brambilla E.M."/>
            <person name="Rohde M."/>
            <person name="Spring S."/>
            <person name="Goker M."/>
            <person name="Woyke T."/>
            <person name="Bristow J."/>
            <person name="Eisen J.A."/>
            <person name="Markowitz V."/>
            <person name="Hugenholtz P."/>
            <person name="Kyrpides N.C."/>
            <person name="Klenk H.P."/>
            <person name="Mavromatis K."/>
        </authorList>
    </citation>
    <scope>NUCLEOTIDE SEQUENCE [LARGE SCALE GENOMIC DNA]</scope>
    <source>
        <strain evidence="13">ATCC 700847 / DSM 10411 / MH2</strain>
    </source>
</reference>
<comment type="catalytic activity">
    <reaction evidence="10">
        <text>uridine(54) in tRNA + (6R)-5,10-methylene-5,6,7,8-tetrahydrofolate + NADH + H(+) = 5-methyluridine(54) in tRNA + (6S)-5,6,7,8-tetrahydrofolate + NAD(+)</text>
        <dbReference type="Rhea" id="RHEA:16873"/>
        <dbReference type="Rhea" id="RHEA-COMP:10167"/>
        <dbReference type="Rhea" id="RHEA-COMP:10193"/>
        <dbReference type="ChEBI" id="CHEBI:15378"/>
        <dbReference type="ChEBI" id="CHEBI:15636"/>
        <dbReference type="ChEBI" id="CHEBI:57453"/>
        <dbReference type="ChEBI" id="CHEBI:57540"/>
        <dbReference type="ChEBI" id="CHEBI:57945"/>
        <dbReference type="ChEBI" id="CHEBI:65315"/>
        <dbReference type="ChEBI" id="CHEBI:74447"/>
        <dbReference type="EC" id="2.1.1.74"/>
    </reaction>
</comment>
<evidence type="ECO:0000256" key="7">
    <source>
        <dbReference type="ARBA" id="ARBA00022827"/>
    </source>
</evidence>
<feature type="binding site" evidence="10">
    <location>
        <begin position="11"/>
        <end position="16"/>
    </location>
    <ligand>
        <name>FAD</name>
        <dbReference type="ChEBI" id="CHEBI:57692"/>
    </ligand>
</feature>
<keyword evidence="9 10" id="KW-0520">NAD</keyword>
<dbReference type="InterPro" id="IPR036188">
    <property type="entry name" value="FAD/NAD-bd_sf"/>
</dbReference>
<dbReference type="InParanoid" id="F2LVJ6"/>
<reference evidence="13" key="2">
    <citation type="submission" date="2011-03" db="EMBL/GenBank/DDBJ databases">
        <title>The complete genome of Hippea maritima DSM 10411.</title>
        <authorList>
            <consortium name="US DOE Joint Genome Institute (JGI-PGF)"/>
            <person name="Lucas S."/>
            <person name="Copeland A."/>
            <person name="Lapidus A."/>
            <person name="Bruce D."/>
            <person name="Goodwin L."/>
            <person name="Pitluck S."/>
            <person name="Peters L."/>
            <person name="Kyrpides N."/>
            <person name="Mavromatis K."/>
            <person name="Pagani I."/>
            <person name="Ivanova N."/>
            <person name="Mikhailova N."/>
            <person name="Lu M."/>
            <person name="Detter J.C."/>
            <person name="Tapia R."/>
            <person name="Han C."/>
            <person name="Land M."/>
            <person name="Hauser L."/>
            <person name="Markowitz V."/>
            <person name="Cheng J.-F."/>
            <person name="Hugenholtz P."/>
            <person name="Woyke T."/>
            <person name="Wu D."/>
            <person name="Spring S."/>
            <person name="Schroeder M."/>
            <person name="Brambilla E."/>
            <person name="Klenk H.-P."/>
            <person name="Eisen J.A."/>
        </authorList>
    </citation>
    <scope>NUCLEOTIDE SEQUENCE [LARGE SCALE GENOMIC DNA]</scope>
    <source>
        <strain evidence="13">ATCC 700847 / DSM 10411 / MH2</strain>
    </source>
</reference>
<keyword evidence="5 10" id="KW-0808">Transferase</keyword>
<comment type="function">
    <text evidence="10">Catalyzes the folate-dependent formation of 5-methyl-uridine at position 54 (M-5-U54) in all tRNAs.</text>
</comment>
<dbReference type="EC" id="2.1.1.74" evidence="10"/>
<name>F2LVJ6_HIPMA</name>